<keyword evidence="5" id="KW-0645">Protease</keyword>
<dbReference type="SUPFAM" id="SSF56601">
    <property type="entry name" value="beta-lactamase/transpeptidase-like"/>
    <property type="match status" value="1"/>
</dbReference>
<dbReference type="EMBL" id="CP051167">
    <property type="protein sequence ID" value="QIZ72288.1"/>
    <property type="molecule type" value="Genomic_DNA"/>
</dbReference>
<protein>
    <submittedName>
        <fullName evidence="5">D-alanyl-D-alanine carboxypeptidase</fullName>
    </submittedName>
</protein>
<dbReference type="AlphaFoldDB" id="A0A6H1U095"/>
<dbReference type="Pfam" id="PF02113">
    <property type="entry name" value="Peptidase_S13"/>
    <property type="match status" value="2"/>
</dbReference>
<reference evidence="5 6" key="1">
    <citation type="submission" date="2020-04" db="EMBL/GenBank/DDBJ databases">
        <authorList>
            <person name="Basu S."/>
            <person name="Maruthanayagam V."/>
            <person name="Chakraborty S."/>
            <person name="Pramanik A."/>
            <person name="Mukherjee J."/>
            <person name="Brink B."/>
        </authorList>
    </citation>
    <scope>NUCLEOTIDE SEQUENCE [LARGE SCALE GENOMIC DNA]</scope>
    <source>
        <strain evidence="5 6">AP17</strain>
    </source>
</reference>
<keyword evidence="6" id="KW-1185">Reference proteome</keyword>
<feature type="chain" id="PRO_5026321140" evidence="4">
    <location>
        <begin position="23"/>
        <end position="455"/>
    </location>
</feature>
<keyword evidence="2" id="KW-0378">Hydrolase</keyword>
<dbReference type="RefSeq" id="WP_168570437.1">
    <property type="nucleotide sequence ID" value="NZ_CP051167.1"/>
</dbReference>
<evidence type="ECO:0000256" key="2">
    <source>
        <dbReference type="ARBA" id="ARBA00022801"/>
    </source>
</evidence>
<evidence type="ECO:0000256" key="1">
    <source>
        <dbReference type="ARBA" id="ARBA00006096"/>
    </source>
</evidence>
<evidence type="ECO:0000256" key="3">
    <source>
        <dbReference type="SAM" id="MobiDB-lite"/>
    </source>
</evidence>
<keyword evidence="4" id="KW-0732">Signal</keyword>
<proteinExistence type="inferred from homology"/>
<feature type="signal peptide" evidence="4">
    <location>
        <begin position="1"/>
        <end position="22"/>
    </location>
</feature>
<feature type="compositionally biased region" description="Polar residues" evidence="3">
    <location>
        <begin position="435"/>
        <end position="444"/>
    </location>
</feature>
<dbReference type="Proteomes" id="UP000500857">
    <property type="component" value="Chromosome"/>
</dbReference>
<dbReference type="PANTHER" id="PTHR30023">
    <property type="entry name" value="D-ALANYL-D-ALANINE CARBOXYPEPTIDASE"/>
    <property type="match status" value="1"/>
</dbReference>
<evidence type="ECO:0000313" key="5">
    <source>
        <dbReference type="EMBL" id="QIZ72288.1"/>
    </source>
</evidence>
<evidence type="ECO:0000256" key="4">
    <source>
        <dbReference type="SAM" id="SignalP"/>
    </source>
</evidence>
<dbReference type="Gene3D" id="3.40.710.10">
    <property type="entry name" value="DD-peptidase/beta-lactamase superfamily"/>
    <property type="match status" value="1"/>
</dbReference>
<organism evidence="5 6">
    <name type="scientific">Oxynema aestuarii AP17</name>
    <dbReference type="NCBI Taxonomy" id="2064643"/>
    <lineage>
        <taxon>Bacteria</taxon>
        <taxon>Bacillati</taxon>
        <taxon>Cyanobacteriota</taxon>
        <taxon>Cyanophyceae</taxon>
        <taxon>Oscillatoriophycideae</taxon>
        <taxon>Oscillatoriales</taxon>
        <taxon>Oscillatoriaceae</taxon>
        <taxon>Oxynema</taxon>
        <taxon>Oxynema aestuarii</taxon>
    </lineage>
</organism>
<dbReference type="InterPro" id="IPR012338">
    <property type="entry name" value="Beta-lactam/transpept-like"/>
</dbReference>
<feature type="region of interest" description="Disordered" evidence="3">
    <location>
        <begin position="435"/>
        <end position="455"/>
    </location>
</feature>
<dbReference type="GO" id="GO:0004185">
    <property type="term" value="F:serine-type carboxypeptidase activity"/>
    <property type="evidence" value="ECO:0007669"/>
    <property type="project" value="InterPro"/>
</dbReference>
<feature type="compositionally biased region" description="Polar residues" evidence="3">
    <location>
        <begin position="27"/>
        <end position="58"/>
    </location>
</feature>
<accession>A0A6H1U095</accession>
<evidence type="ECO:0000313" key="6">
    <source>
        <dbReference type="Proteomes" id="UP000500857"/>
    </source>
</evidence>
<dbReference type="Gene3D" id="3.50.80.20">
    <property type="entry name" value="D-Ala-D-Ala carboxypeptidase C, peptidase S13"/>
    <property type="match status" value="1"/>
</dbReference>
<dbReference type="InterPro" id="IPR000667">
    <property type="entry name" value="Peptidase_S13"/>
</dbReference>
<dbReference type="GO" id="GO:0000270">
    <property type="term" value="P:peptidoglycan metabolic process"/>
    <property type="evidence" value="ECO:0007669"/>
    <property type="project" value="TreeGrafter"/>
</dbReference>
<feature type="compositionally biased region" description="Basic residues" evidence="3">
    <location>
        <begin position="445"/>
        <end position="455"/>
    </location>
</feature>
<dbReference type="PANTHER" id="PTHR30023:SF0">
    <property type="entry name" value="PENICILLIN-SENSITIVE CARBOXYPEPTIDASE A"/>
    <property type="match status" value="1"/>
</dbReference>
<comment type="similarity">
    <text evidence="1">Belongs to the peptidase S13 family.</text>
</comment>
<name>A0A6H1U095_9CYAN</name>
<gene>
    <name evidence="5" type="ORF">HCG48_18320</name>
</gene>
<keyword evidence="5" id="KW-0121">Carboxypeptidase</keyword>
<dbReference type="PRINTS" id="PR00922">
    <property type="entry name" value="DADACBPTASE3"/>
</dbReference>
<feature type="region of interest" description="Disordered" evidence="3">
    <location>
        <begin position="27"/>
        <end position="71"/>
    </location>
</feature>
<sequence>MFSRFTLALSLCSLSVAIVLNGCTGNDPTANNSTIETPPTQADSESPKAQVSAASVNPSEPKPLLVAPDNPDPKIQAQIEQYLDRLEAQGFPKTNQGIWLQVDGKLLANHQGTVPLPAASVTKIATSLVALQSFGPDRQFETVISATGPIENGVLQGDLVIEGGQDPFFVWEEAIALGNTLKQLGIDRVAGNLAIVGPFYMNFETDPITSGNFLKQGLNRQLWSAEVENQYATLPPETPRPEVAISGDVLPLNAAPQNREILVRHYSFPVAELLKKMNLYSNNLMADMFAEAVGGADVVARKAAETVGVPPTEIQLINGSGLGAENRISPRAATGLFLAISRELEPYNLTLSDVVAIAGRDTGILEDRPLPPLAVVKSGSLNDVSTIAGVLPTEQQGDLWFAIMNGGYNFEGFRQSQEQLLNRFVTQWGAVSTLPSKLQPSPSRQTKRSRSQIVK</sequence>
<dbReference type="KEGG" id="oxy:HCG48_18320"/>
<dbReference type="GO" id="GO:0006508">
    <property type="term" value="P:proteolysis"/>
    <property type="evidence" value="ECO:0007669"/>
    <property type="project" value="InterPro"/>
</dbReference>